<dbReference type="AlphaFoldDB" id="M2UR91"/>
<dbReference type="GO" id="GO:0005789">
    <property type="term" value="C:endoplasmic reticulum membrane"/>
    <property type="evidence" value="ECO:0007669"/>
    <property type="project" value="UniProtKB-SubCell"/>
</dbReference>
<keyword evidence="5" id="KW-0560">Oxidoreductase</keyword>
<dbReference type="GO" id="GO:0003865">
    <property type="term" value="F:3-oxo-5-alpha-steroid 4-dehydrogenase activity"/>
    <property type="evidence" value="ECO:0007669"/>
    <property type="project" value="TreeGrafter"/>
</dbReference>
<dbReference type="PANTHER" id="PTHR14624">
    <property type="entry name" value="DFG10 PROTEIN"/>
    <property type="match status" value="1"/>
</dbReference>
<feature type="transmembrane region" description="Helical" evidence="5">
    <location>
        <begin position="72"/>
        <end position="94"/>
    </location>
</feature>
<evidence type="ECO:0000313" key="8">
    <source>
        <dbReference type="Proteomes" id="UP000016936"/>
    </source>
</evidence>
<dbReference type="InterPro" id="IPR001104">
    <property type="entry name" value="3-oxo-5_a-steroid_4-DH_C"/>
</dbReference>
<keyword evidence="5" id="KW-0521">NADP</keyword>
<keyword evidence="8" id="KW-1185">Reference proteome</keyword>
<dbReference type="EC" id="1.3.1.94" evidence="5"/>
<dbReference type="eggNOG" id="KOG1640">
    <property type="taxonomic scope" value="Eukaryota"/>
</dbReference>
<name>M2UR91_COCH5</name>
<dbReference type="Pfam" id="PF02544">
    <property type="entry name" value="Steroid_dh"/>
    <property type="match status" value="1"/>
</dbReference>
<comment type="subcellular location">
    <subcellularLocation>
        <location evidence="1">Endomembrane system</location>
        <topology evidence="1">Multi-pass membrane protein</topology>
    </subcellularLocation>
    <subcellularLocation>
        <location evidence="5">Endoplasmic reticulum membrane</location>
    </subcellularLocation>
</comment>
<dbReference type="STRING" id="701091.M2UR91"/>
<dbReference type="UniPathway" id="UPA00378"/>
<dbReference type="InterPro" id="IPR039698">
    <property type="entry name" value="Dfg10/SRD5A3"/>
</dbReference>
<dbReference type="PROSITE" id="PS50244">
    <property type="entry name" value="S5A_REDUCTASE"/>
    <property type="match status" value="1"/>
</dbReference>
<feature type="transmembrane region" description="Helical" evidence="5">
    <location>
        <begin position="266"/>
        <end position="289"/>
    </location>
</feature>
<feature type="transmembrane region" description="Helical" evidence="5">
    <location>
        <begin position="295"/>
        <end position="316"/>
    </location>
</feature>
<keyword evidence="5" id="KW-0256">Endoplasmic reticulum</keyword>
<comment type="pathway">
    <text evidence="5">Protein modification; protein glycosylation.</text>
</comment>
<dbReference type="EMBL" id="KB445578">
    <property type="protein sequence ID" value="EMD90393.1"/>
    <property type="molecule type" value="Genomic_DNA"/>
</dbReference>
<dbReference type="GO" id="GO:0006488">
    <property type="term" value="P:dolichol-linked oligosaccharide biosynthetic process"/>
    <property type="evidence" value="ECO:0007669"/>
    <property type="project" value="UniProtKB-UniRule"/>
</dbReference>
<dbReference type="GO" id="GO:0102389">
    <property type="term" value="F:polyprenol reductase activity"/>
    <property type="evidence" value="ECO:0007669"/>
    <property type="project" value="UniProtKB-UniRule"/>
</dbReference>
<comment type="catalytic activity">
    <reaction evidence="5">
        <text>a di-trans,poly-cis-dolichal + NADP(+) = a di-trans,poly-cis-polyprenal + NADPH + H(+)</text>
        <dbReference type="Rhea" id="RHEA:80727"/>
        <dbReference type="Rhea" id="RHEA-COMP:19536"/>
        <dbReference type="Rhea" id="RHEA-COMP:19537"/>
        <dbReference type="ChEBI" id="CHEBI:15378"/>
        <dbReference type="ChEBI" id="CHEBI:57783"/>
        <dbReference type="ChEBI" id="CHEBI:58349"/>
        <dbReference type="ChEBI" id="CHEBI:231623"/>
        <dbReference type="ChEBI" id="CHEBI:231637"/>
        <dbReference type="EC" id="1.3.1.94"/>
    </reaction>
    <physiologicalReaction direction="right-to-left" evidence="5">
        <dbReference type="Rhea" id="RHEA:80729"/>
    </physiologicalReaction>
</comment>
<proteinExistence type="inferred from homology"/>
<dbReference type="GO" id="GO:0016095">
    <property type="term" value="P:polyprenol catabolic process"/>
    <property type="evidence" value="ECO:0007669"/>
    <property type="project" value="UniProtKB-UniRule"/>
</dbReference>
<dbReference type="HOGENOM" id="CLU_044409_0_1_1"/>
<keyword evidence="2 5" id="KW-0812">Transmembrane</keyword>
<evidence type="ECO:0000256" key="5">
    <source>
        <dbReference type="RuleBase" id="RU367081"/>
    </source>
</evidence>
<evidence type="ECO:0000313" key="7">
    <source>
        <dbReference type="EMBL" id="EMD90393.1"/>
    </source>
</evidence>
<gene>
    <name evidence="7" type="ORF">COCHEDRAFT_1225880</name>
</gene>
<dbReference type="PANTHER" id="PTHR14624:SF0">
    <property type="entry name" value="POLYPRENOL REDUCTASE"/>
    <property type="match status" value="1"/>
</dbReference>
<organism evidence="7 8">
    <name type="scientific">Cochliobolus heterostrophus (strain C5 / ATCC 48332 / race O)</name>
    <name type="common">Southern corn leaf blight fungus</name>
    <name type="synonym">Bipolaris maydis</name>
    <dbReference type="NCBI Taxonomy" id="701091"/>
    <lineage>
        <taxon>Eukaryota</taxon>
        <taxon>Fungi</taxon>
        <taxon>Dikarya</taxon>
        <taxon>Ascomycota</taxon>
        <taxon>Pezizomycotina</taxon>
        <taxon>Dothideomycetes</taxon>
        <taxon>Pleosporomycetidae</taxon>
        <taxon>Pleosporales</taxon>
        <taxon>Pleosporineae</taxon>
        <taxon>Pleosporaceae</taxon>
        <taxon>Bipolaris</taxon>
    </lineage>
</organism>
<evidence type="ECO:0000256" key="4">
    <source>
        <dbReference type="ARBA" id="ARBA00023136"/>
    </source>
</evidence>
<dbReference type="OMA" id="RFYETNF"/>
<evidence type="ECO:0000259" key="6">
    <source>
        <dbReference type="Pfam" id="PF02544"/>
    </source>
</evidence>
<dbReference type="GO" id="GO:0160198">
    <property type="term" value="F:polyprenal reductase activity"/>
    <property type="evidence" value="ECO:0007669"/>
    <property type="project" value="UniProtKB-EC"/>
</dbReference>
<keyword evidence="4 5" id="KW-0472">Membrane</keyword>
<evidence type="ECO:0000256" key="2">
    <source>
        <dbReference type="ARBA" id="ARBA00022692"/>
    </source>
</evidence>
<feature type="transmembrane region" description="Helical" evidence="5">
    <location>
        <begin position="200"/>
        <end position="219"/>
    </location>
</feature>
<sequence length="342" mass="37675">MPPDTHGPSQTRAASHLRLQPLPPLARGCAKHSPPLCLSHHAAVTVAFPPNRHALLTPPAAMAPPLPALLPALLRAFYLAASLLILVIQAVPALRTRFLAYGPRATTPPAQHKQEHRQHRQPSALSRALDYAASLQVPHGFFSHFYVTSVACSLLWAWQMHVWHAHRQQQVVWALLLLQGLRRVLESHVYTSASKSTMSVAHWLLGLLFYVTINAAIWAETPGTASANALLVPAVMTAQMLQHSYHAYLYRLRTESKGYQLPSHPMFPNLLCPHYTCEVVVYALLSLIAAPDGSLVNWTLVCGAIFVATNLGVTAVGTKEWYMAKFGADKVGSRKRMVPAMW</sequence>
<evidence type="ECO:0000256" key="1">
    <source>
        <dbReference type="ARBA" id="ARBA00004127"/>
    </source>
</evidence>
<accession>M2UR91</accession>
<keyword evidence="3 5" id="KW-1133">Transmembrane helix</keyword>
<evidence type="ECO:0000256" key="3">
    <source>
        <dbReference type="ARBA" id="ARBA00022989"/>
    </source>
</evidence>
<dbReference type="Proteomes" id="UP000016936">
    <property type="component" value="Unassembled WGS sequence"/>
</dbReference>
<protein>
    <recommendedName>
        <fullName evidence="5">Polyprenal reductase</fullName>
        <ecNumber evidence="5">1.3.1.94</ecNumber>
    </recommendedName>
</protein>
<dbReference type="OrthoDB" id="541710at2759"/>
<feature type="domain" description="3-oxo-5-alpha-steroid 4-dehydrogenase C-terminal" evidence="6">
    <location>
        <begin position="201"/>
        <end position="342"/>
    </location>
</feature>
<reference evidence="7 8" key="1">
    <citation type="journal article" date="2012" name="PLoS Pathog.">
        <title>Diverse lifestyles and strategies of plant pathogenesis encoded in the genomes of eighteen Dothideomycetes fungi.</title>
        <authorList>
            <person name="Ohm R.A."/>
            <person name="Feau N."/>
            <person name="Henrissat B."/>
            <person name="Schoch C.L."/>
            <person name="Horwitz B.A."/>
            <person name="Barry K.W."/>
            <person name="Condon B.J."/>
            <person name="Copeland A.C."/>
            <person name="Dhillon B."/>
            <person name="Glaser F."/>
            <person name="Hesse C.N."/>
            <person name="Kosti I."/>
            <person name="LaButti K."/>
            <person name="Lindquist E.A."/>
            <person name="Lucas S."/>
            <person name="Salamov A.A."/>
            <person name="Bradshaw R.E."/>
            <person name="Ciuffetti L."/>
            <person name="Hamelin R.C."/>
            <person name="Kema G.H.J."/>
            <person name="Lawrence C."/>
            <person name="Scott J.A."/>
            <person name="Spatafora J.W."/>
            <person name="Turgeon B.G."/>
            <person name="de Wit P.J.G.M."/>
            <person name="Zhong S."/>
            <person name="Goodwin S.B."/>
            <person name="Grigoriev I.V."/>
        </authorList>
    </citation>
    <scope>NUCLEOTIDE SEQUENCE [LARGE SCALE GENOMIC DNA]</scope>
    <source>
        <strain evidence="8">C5 / ATCC 48332 / race O</strain>
    </source>
</reference>
<comment type="function">
    <text evidence="5">Plays a key role in early steps of protein N-linked glycosylation by being involved in the conversion of polyprenol into dolichol. Acts as a polyprenal reductase that mediates the reduction of polyprenal into dolichal in a NADP-dependent mechanism. Dolichols are required for the synthesis of dolichol-linked monosaccharides and the oligosaccharide precursor used for N-glycosylation.</text>
</comment>
<comment type="similarity">
    <text evidence="5">Belongs to the steroid 5-alpha reductase family. Polyprenal reductase subfamily.</text>
</comment>
<reference evidence="8" key="2">
    <citation type="journal article" date="2013" name="PLoS Genet.">
        <title>Comparative genome structure, secondary metabolite, and effector coding capacity across Cochliobolus pathogens.</title>
        <authorList>
            <person name="Condon B.J."/>
            <person name="Leng Y."/>
            <person name="Wu D."/>
            <person name="Bushley K.E."/>
            <person name="Ohm R.A."/>
            <person name="Otillar R."/>
            <person name="Martin J."/>
            <person name="Schackwitz W."/>
            <person name="Grimwood J."/>
            <person name="MohdZainudin N."/>
            <person name="Xue C."/>
            <person name="Wang R."/>
            <person name="Manning V.A."/>
            <person name="Dhillon B."/>
            <person name="Tu Z.J."/>
            <person name="Steffenson B.J."/>
            <person name="Salamov A."/>
            <person name="Sun H."/>
            <person name="Lowry S."/>
            <person name="LaButti K."/>
            <person name="Han J."/>
            <person name="Copeland A."/>
            <person name="Lindquist E."/>
            <person name="Barry K."/>
            <person name="Schmutz J."/>
            <person name="Baker S.E."/>
            <person name="Ciuffetti L.M."/>
            <person name="Grigoriev I.V."/>
            <person name="Zhong S."/>
            <person name="Turgeon B.G."/>
        </authorList>
    </citation>
    <scope>NUCLEOTIDE SEQUENCE [LARGE SCALE GENOMIC DNA]</scope>
    <source>
        <strain evidence="8">C5 / ATCC 48332 / race O</strain>
    </source>
</reference>